<keyword evidence="14" id="KW-1185">Reference proteome</keyword>
<keyword evidence="10 11" id="KW-0472">Membrane</keyword>
<keyword evidence="7 11" id="KW-0630">Potassium</keyword>
<keyword evidence="3 11" id="KW-0633">Potassium transport</keyword>
<keyword evidence="4 11" id="KW-0812">Transmembrane</keyword>
<dbReference type="HAMAP" id="MF_00276">
    <property type="entry name" value="KdpC"/>
    <property type="match status" value="1"/>
</dbReference>
<evidence type="ECO:0000256" key="9">
    <source>
        <dbReference type="ARBA" id="ARBA00023065"/>
    </source>
</evidence>
<proteinExistence type="inferred from homology"/>
<evidence type="ECO:0000313" key="13">
    <source>
        <dbReference type="EMBL" id="GAQ22374.1"/>
    </source>
</evidence>
<dbReference type="Proteomes" id="UP000056209">
    <property type="component" value="Unassembled WGS sequence"/>
</dbReference>
<dbReference type="GO" id="GO:0008556">
    <property type="term" value="F:P-type potassium transmembrane transporter activity"/>
    <property type="evidence" value="ECO:0007669"/>
    <property type="project" value="InterPro"/>
</dbReference>
<dbReference type="NCBIfam" id="TIGR00681">
    <property type="entry name" value="kdpC"/>
    <property type="match status" value="1"/>
</dbReference>
<evidence type="ECO:0000256" key="5">
    <source>
        <dbReference type="ARBA" id="ARBA00022741"/>
    </source>
</evidence>
<dbReference type="EMBL" id="BCMS01000001">
    <property type="protein sequence ID" value="GAQ22374.1"/>
    <property type="molecule type" value="Genomic_DNA"/>
</dbReference>
<comment type="caution">
    <text evidence="13">The sequence shown here is derived from an EMBL/GenBank/DDBJ whole genome shotgun (WGS) entry which is preliminary data.</text>
</comment>
<dbReference type="GO" id="GO:0005886">
    <property type="term" value="C:plasma membrane"/>
    <property type="evidence" value="ECO:0007669"/>
    <property type="project" value="UniProtKB-SubCell"/>
</dbReference>
<evidence type="ECO:0000256" key="7">
    <source>
        <dbReference type="ARBA" id="ARBA00022958"/>
    </source>
</evidence>
<evidence type="ECO:0000256" key="11">
    <source>
        <dbReference type="HAMAP-Rule" id="MF_00276"/>
    </source>
</evidence>
<comment type="subunit">
    <text evidence="11">The system is composed of three essential subunits: KdpA, KdpB and KdpC.</text>
</comment>
<comment type="subcellular location">
    <subcellularLocation>
        <location evidence="11">Cell membrane</location>
        <topology evidence="11">Single-pass membrane protein</topology>
    </subcellularLocation>
</comment>
<sequence length="213" mass="21942">MTLNDMPSPALPPSALPEPDFSDAPQPGWSAWLRFSALWLVLGGLAYPAVTTALGGALFPAQATGSLIRDGGRVVGSALIGQPFTGDRYFIGRPSAAGSGYDPVNASGSNLAVSNPALRERVQAQAQAIAARENIPVTQIPVDLLTASGSGLDPHVSPAGAAVQVARVARARGLTDTQVQALVRDHTERGVLGLGQPGVNVLELNLALDRLGR</sequence>
<evidence type="ECO:0000256" key="1">
    <source>
        <dbReference type="ARBA" id="ARBA00022448"/>
    </source>
</evidence>
<dbReference type="GO" id="GO:0005524">
    <property type="term" value="F:ATP binding"/>
    <property type="evidence" value="ECO:0007669"/>
    <property type="project" value="UniProtKB-UniRule"/>
</dbReference>
<keyword evidence="9 11" id="KW-0406">Ion transport</keyword>
<dbReference type="AlphaFoldDB" id="A0A100HKF9"/>
<dbReference type="RefSeq" id="WP_083524040.1">
    <property type="nucleotide sequence ID" value="NZ_BCMS01000001.1"/>
</dbReference>
<evidence type="ECO:0000256" key="8">
    <source>
        <dbReference type="ARBA" id="ARBA00022989"/>
    </source>
</evidence>
<evidence type="ECO:0000256" key="12">
    <source>
        <dbReference type="SAM" id="MobiDB-lite"/>
    </source>
</evidence>
<evidence type="ECO:0000256" key="4">
    <source>
        <dbReference type="ARBA" id="ARBA00022692"/>
    </source>
</evidence>
<dbReference type="PANTHER" id="PTHR30042:SF2">
    <property type="entry name" value="POTASSIUM-TRANSPORTING ATPASE KDPC SUBUNIT"/>
    <property type="match status" value="1"/>
</dbReference>
<protein>
    <recommendedName>
        <fullName evidence="11">Potassium-transporting ATPase KdpC subunit</fullName>
    </recommendedName>
    <alternativeName>
        <fullName evidence="11">ATP phosphohydrolase [potassium-transporting] C chain</fullName>
    </alternativeName>
    <alternativeName>
        <fullName evidence="11">Potassium-binding and translocating subunit C</fullName>
    </alternativeName>
    <alternativeName>
        <fullName evidence="11">Potassium-translocating ATPase C chain</fullName>
    </alternativeName>
</protein>
<evidence type="ECO:0000256" key="2">
    <source>
        <dbReference type="ARBA" id="ARBA00022475"/>
    </source>
</evidence>
<feature type="transmembrane region" description="Helical" evidence="11">
    <location>
        <begin position="37"/>
        <end position="59"/>
    </location>
</feature>
<evidence type="ECO:0000313" key="14">
    <source>
        <dbReference type="Proteomes" id="UP000056209"/>
    </source>
</evidence>
<dbReference type="PIRSF" id="PIRSF001296">
    <property type="entry name" value="K_ATPase_KdpC"/>
    <property type="match status" value="1"/>
</dbReference>
<evidence type="ECO:0000256" key="10">
    <source>
        <dbReference type="ARBA" id="ARBA00023136"/>
    </source>
</evidence>
<dbReference type="Pfam" id="PF02669">
    <property type="entry name" value="KdpC"/>
    <property type="match status" value="1"/>
</dbReference>
<evidence type="ECO:0000256" key="3">
    <source>
        <dbReference type="ARBA" id="ARBA00022538"/>
    </source>
</evidence>
<dbReference type="NCBIfam" id="NF001454">
    <property type="entry name" value="PRK00315.1"/>
    <property type="match status" value="1"/>
</dbReference>
<accession>A0A100HKF9</accession>
<reference evidence="14" key="1">
    <citation type="submission" date="2015-11" db="EMBL/GenBank/DDBJ databases">
        <title>Draft Genome Sequence of the Radioresistant Bacterium Deinococcus grandis, Isolated from Freshwater Fish in Japan.</title>
        <authorList>
            <person name="Satoh K."/>
            <person name="Onodera T."/>
            <person name="Omoso K."/>
            <person name="Takeda-Yano K."/>
            <person name="Katayama T."/>
            <person name="Oono Y."/>
            <person name="Narumi I."/>
        </authorList>
    </citation>
    <scope>NUCLEOTIDE SEQUENCE [LARGE SCALE GENOMIC DNA]</scope>
    <source>
        <strain evidence="14">ATCC 43672</strain>
    </source>
</reference>
<keyword evidence="2 11" id="KW-1003">Cell membrane</keyword>
<feature type="region of interest" description="Disordered" evidence="12">
    <location>
        <begin position="1"/>
        <end position="22"/>
    </location>
</feature>
<dbReference type="PANTHER" id="PTHR30042">
    <property type="entry name" value="POTASSIUM-TRANSPORTING ATPASE C CHAIN"/>
    <property type="match status" value="1"/>
</dbReference>
<evidence type="ECO:0000256" key="6">
    <source>
        <dbReference type="ARBA" id="ARBA00022840"/>
    </source>
</evidence>
<organism evidence="13 14">
    <name type="scientific">Deinococcus grandis</name>
    <dbReference type="NCBI Taxonomy" id="57498"/>
    <lineage>
        <taxon>Bacteria</taxon>
        <taxon>Thermotogati</taxon>
        <taxon>Deinococcota</taxon>
        <taxon>Deinococci</taxon>
        <taxon>Deinococcales</taxon>
        <taxon>Deinococcaceae</taxon>
        <taxon>Deinococcus</taxon>
    </lineage>
</organism>
<dbReference type="OrthoDB" id="9809491at2"/>
<gene>
    <name evidence="11" type="primary">kdpC</name>
    <name evidence="13" type="ORF">DEIGR_102401</name>
</gene>
<dbReference type="InterPro" id="IPR003820">
    <property type="entry name" value="KdpC"/>
</dbReference>
<keyword evidence="8 11" id="KW-1133">Transmembrane helix</keyword>
<comment type="function">
    <text evidence="11">Part of the high-affinity ATP-driven potassium transport (or Kdp) system, which catalyzes the hydrolysis of ATP coupled with the electrogenic transport of potassium into the cytoplasm. This subunit acts as a catalytic chaperone that increases the ATP-binding affinity of the ATP-hydrolyzing subunit KdpB by the formation of a transient KdpB/KdpC/ATP ternary complex.</text>
</comment>
<keyword evidence="1 11" id="KW-0813">Transport</keyword>
<keyword evidence="5 11" id="KW-0547">Nucleotide-binding</keyword>
<name>A0A100HKF9_9DEIO</name>
<keyword evidence="6 11" id="KW-0067">ATP-binding</keyword>
<comment type="similarity">
    <text evidence="11">Belongs to the KdpC family.</text>
</comment>